<keyword evidence="9" id="KW-0732">Signal</keyword>
<evidence type="ECO:0000256" key="5">
    <source>
        <dbReference type="ARBA" id="ARBA00022741"/>
    </source>
</evidence>
<dbReference type="PANTHER" id="PTHR41523">
    <property type="entry name" value="TWO-COMPONENT SYSTEM SENSOR PROTEIN"/>
    <property type="match status" value="1"/>
</dbReference>
<dbReference type="Proteomes" id="UP000249873">
    <property type="component" value="Chromosome"/>
</dbReference>
<evidence type="ECO:0000259" key="10">
    <source>
        <dbReference type="PROSITE" id="PS50109"/>
    </source>
</evidence>
<evidence type="ECO:0000256" key="3">
    <source>
        <dbReference type="ARBA" id="ARBA00022553"/>
    </source>
</evidence>
<evidence type="ECO:0000256" key="8">
    <source>
        <dbReference type="SAM" id="Phobius"/>
    </source>
</evidence>
<keyword evidence="4" id="KW-0808">Transferase</keyword>
<keyword evidence="6" id="KW-0418">Kinase</keyword>
<dbReference type="OrthoDB" id="9767435at2"/>
<accession>A0A2Z4GEZ7</accession>
<dbReference type="PANTHER" id="PTHR41523:SF8">
    <property type="entry name" value="ETHYLENE RESPONSE SENSOR PROTEIN"/>
    <property type="match status" value="1"/>
</dbReference>
<evidence type="ECO:0000256" key="1">
    <source>
        <dbReference type="ARBA" id="ARBA00000085"/>
    </source>
</evidence>
<dbReference type="InterPro" id="IPR005467">
    <property type="entry name" value="His_kinase_dom"/>
</dbReference>
<dbReference type="GO" id="GO:0005524">
    <property type="term" value="F:ATP binding"/>
    <property type="evidence" value="ECO:0007669"/>
    <property type="project" value="UniProtKB-KW"/>
</dbReference>
<evidence type="ECO:0000256" key="7">
    <source>
        <dbReference type="ARBA" id="ARBA00022840"/>
    </source>
</evidence>
<dbReference type="GO" id="GO:0004673">
    <property type="term" value="F:protein histidine kinase activity"/>
    <property type="evidence" value="ECO:0007669"/>
    <property type="project" value="UniProtKB-EC"/>
</dbReference>
<dbReference type="Pfam" id="PF13424">
    <property type="entry name" value="TPR_12"/>
    <property type="match status" value="1"/>
</dbReference>
<feature type="domain" description="Histidine kinase" evidence="10">
    <location>
        <begin position="419"/>
        <end position="613"/>
    </location>
</feature>
<dbReference type="Pfam" id="PF07568">
    <property type="entry name" value="HisKA_2"/>
    <property type="match status" value="1"/>
</dbReference>
<dbReference type="Gene3D" id="3.30.565.10">
    <property type="entry name" value="Histidine kinase-like ATPase, C-terminal domain"/>
    <property type="match status" value="1"/>
</dbReference>
<keyword evidence="8" id="KW-1133">Transmembrane helix</keyword>
<dbReference type="InterPro" id="IPR011990">
    <property type="entry name" value="TPR-like_helical_dom_sf"/>
</dbReference>
<dbReference type="PROSITE" id="PS50109">
    <property type="entry name" value="HIS_KIN"/>
    <property type="match status" value="1"/>
</dbReference>
<dbReference type="Gene3D" id="1.25.40.10">
    <property type="entry name" value="Tetratricopeptide repeat domain"/>
    <property type="match status" value="1"/>
</dbReference>
<keyword evidence="5" id="KW-0547">Nucleotide-binding</keyword>
<proteinExistence type="predicted"/>
<feature type="transmembrane region" description="Helical" evidence="8">
    <location>
        <begin position="359"/>
        <end position="379"/>
    </location>
</feature>
<dbReference type="Pfam" id="PF02518">
    <property type="entry name" value="HATPase_c"/>
    <property type="match status" value="1"/>
</dbReference>
<keyword evidence="8" id="KW-0812">Transmembrane</keyword>
<dbReference type="InterPro" id="IPR003594">
    <property type="entry name" value="HATPase_dom"/>
</dbReference>
<evidence type="ECO:0000313" key="11">
    <source>
        <dbReference type="EMBL" id="AWV99627.1"/>
    </source>
</evidence>
<dbReference type="EMBL" id="CP029480">
    <property type="protein sequence ID" value="AWV99627.1"/>
    <property type="molecule type" value="Genomic_DNA"/>
</dbReference>
<keyword evidence="3" id="KW-0597">Phosphoprotein</keyword>
<evidence type="ECO:0000256" key="2">
    <source>
        <dbReference type="ARBA" id="ARBA00012438"/>
    </source>
</evidence>
<dbReference type="SMART" id="SM00387">
    <property type="entry name" value="HATPase_c"/>
    <property type="match status" value="1"/>
</dbReference>
<feature type="signal peptide" evidence="9">
    <location>
        <begin position="1"/>
        <end position="21"/>
    </location>
</feature>
<sequence length="619" mass="70239">MTYLAPFYSILLFFLATSVQGQSLSKSKSDSTEVLRILAQAKAVKADRDSAFTLSKKALAMSEAINFERGVALSKAKMAGYFHAKSDYTNAVSYSLEAIDSYEKLGLTEQSLLQQLTLSTIYKNMGAERGTEDYLFKALEFAKDAEQKAEKLNLIIVTIESLNNQGIILRDLSYTQSKPYYMDSALVKYEQALGLLRKHTEEEPQIEQMLYNNMSQVYIERQKDYKKAAEVLNKAVAINFRINNQNNLTYNYGNLSNLYLEQKDYKKAKEYALKMLAIAQKSKRPHRALNAYGQLKNISEATLQFDSAYFYSEKVSSLNDSLTNITKSKQIADFQTKYETVKKDAEINVLNREAELARLRTWVFIGGLVLLSFLALLLYNRYLLKKKTSEELSTKNIEIENKNKTIQSALTEKETLLREIHHRVKNNLQIISSLLNIQSSNIDDPTVLSSIQEGQSRVQAMSLIHQNLYQSEHINDVDIENYLKELVNYLSDMFTGGSQKIEVEVSAKDIQFDIDTAIPLGLIVNELVSNAYKYAFDKRDSGKIKIGIKAVNKIDYELHVDDDGEGLPIDFDPAKSKSLGLKLVKILSKQLRGKFSSGSDNGANFTVFFKDIRAYQSQR</sequence>
<dbReference type="SUPFAM" id="SSF48452">
    <property type="entry name" value="TPR-like"/>
    <property type="match status" value="1"/>
</dbReference>
<feature type="chain" id="PRO_5016256330" description="histidine kinase" evidence="9">
    <location>
        <begin position="22"/>
        <end position="619"/>
    </location>
</feature>
<dbReference type="InterPro" id="IPR036890">
    <property type="entry name" value="HATPase_C_sf"/>
</dbReference>
<dbReference type="RefSeq" id="WP_111372995.1">
    <property type="nucleotide sequence ID" value="NZ_CP029480.1"/>
</dbReference>
<gene>
    <name evidence="11" type="ORF">DJ013_16185</name>
</gene>
<evidence type="ECO:0000256" key="6">
    <source>
        <dbReference type="ARBA" id="ARBA00022777"/>
    </source>
</evidence>
<protein>
    <recommendedName>
        <fullName evidence="2">histidine kinase</fullName>
        <ecNumber evidence="2">2.7.13.3</ecNumber>
    </recommendedName>
</protein>
<keyword evidence="8" id="KW-0472">Membrane</keyword>
<dbReference type="InterPro" id="IPR011495">
    <property type="entry name" value="Sig_transdc_His_kin_sub2_dim/P"/>
</dbReference>
<keyword evidence="7" id="KW-0067">ATP-binding</keyword>
<dbReference type="EC" id="2.7.13.3" evidence="2"/>
<evidence type="ECO:0000313" key="12">
    <source>
        <dbReference type="Proteomes" id="UP000249873"/>
    </source>
</evidence>
<dbReference type="AlphaFoldDB" id="A0A2Z4GEZ7"/>
<evidence type="ECO:0000256" key="4">
    <source>
        <dbReference type="ARBA" id="ARBA00022679"/>
    </source>
</evidence>
<comment type="catalytic activity">
    <reaction evidence="1">
        <text>ATP + protein L-histidine = ADP + protein N-phospho-L-histidine.</text>
        <dbReference type="EC" id="2.7.13.3"/>
    </reaction>
</comment>
<dbReference type="KEGG" id="als:DJ013_16185"/>
<organism evidence="11 12">
    <name type="scientific">Arcticibacterium luteifluviistationis</name>
    <dbReference type="NCBI Taxonomy" id="1784714"/>
    <lineage>
        <taxon>Bacteria</taxon>
        <taxon>Pseudomonadati</taxon>
        <taxon>Bacteroidota</taxon>
        <taxon>Cytophagia</taxon>
        <taxon>Cytophagales</taxon>
        <taxon>Leadbetterellaceae</taxon>
        <taxon>Arcticibacterium</taxon>
    </lineage>
</organism>
<keyword evidence="12" id="KW-1185">Reference proteome</keyword>
<evidence type="ECO:0000256" key="9">
    <source>
        <dbReference type="SAM" id="SignalP"/>
    </source>
</evidence>
<dbReference type="SUPFAM" id="SSF55874">
    <property type="entry name" value="ATPase domain of HSP90 chaperone/DNA topoisomerase II/histidine kinase"/>
    <property type="match status" value="1"/>
</dbReference>
<name>A0A2Z4GEZ7_9BACT</name>
<dbReference type="Gene3D" id="3.30.450.20">
    <property type="entry name" value="PAS domain"/>
    <property type="match status" value="1"/>
</dbReference>
<reference evidence="11 12" key="1">
    <citation type="submission" date="2018-05" db="EMBL/GenBank/DDBJ databases">
        <title>Complete genome sequence of Arcticibacterium luteifluviistationis SM1504T, a cytophagaceae bacterium isolated from Arctic surface seawater.</title>
        <authorList>
            <person name="Li Y."/>
            <person name="Qin Q.-L."/>
        </authorList>
    </citation>
    <scope>NUCLEOTIDE SEQUENCE [LARGE SCALE GENOMIC DNA]</scope>
    <source>
        <strain evidence="11 12">SM1504</strain>
    </source>
</reference>